<dbReference type="GO" id="GO:0004000">
    <property type="term" value="F:adenosine deaminase activity"/>
    <property type="evidence" value="ECO:0007669"/>
    <property type="project" value="UniProtKB-UniRule"/>
</dbReference>
<dbReference type="GO" id="GO:0046872">
    <property type="term" value="F:metal ion binding"/>
    <property type="evidence" value="ECO:0007669"/>
    <property type="project" value="UniProtKB-KW"/>
</dbReference>
<proteinExistence type="inferred from homology"/>
<feature type="binding site" evidence="4">
    <location>
        <position position="297"/>
    </location>
    <ligand>
        <name>Zn(2+)</name>
        <dbReference type="ChEBI" id="CHEBI:29105"/>
    </ligand>
</feature>
<dbReference type="CDD" id="cd01298">
    <property type="entry name" value="ATZ_TRZ_like"/>
    <property type="match status" value="1"/>
</dbReference>
<dbReference type="InterPro" id="IPR032466">
    <property type="entry name" value="Metal_Hydrolase"/>
</dbReference>
<dbReference type="Gene3D" id="3.20.20.140">
    <property type="entry name" value="Metal-dependent hydrolases"/>
    <property type="match status" value="1"/>
</dbReference>
<accession>A0A0P8ACG6</accession>
<dbReference type="Gene3D" id="2.30.40.10">
    <property type="entry name" value="Urease, subunit C, domain 1"/>
    <property type="match status" value="1"/>
</dbReference>
<gene>
    <name evidence="4" type="primary">dadD</name>
    <name evidence="6" type="ORF">MPEBLZ_03675</name>
</gene>
<comment type="catalytic activity">
    <reaction evidence="4">
        <text>5'-deoxyadenosine + H2O + H(+) = 5'-deoxyinosine + NH4(+)</text>
        <dbReference type="Rhea" id="RHEA:42892"/>
        <dbReference type="ChEBI" id="CHEBI:15377"/>
        <dbReference type="ChEBI" id="CHEBI:15378"/>
        <dbReference type="ChEBI" id="CHEBI:17319"/>
        <dbReference type="ChEBI" id="CHEBI:28938"/>
        <dbReference type="ChEBI" id="CHEBI:82775"/>
        <dbReference type="EC" id="3.5.4.41"/>
    </reaction>
</comment>
<dbReference type="UniPathway" id="UPA00315"/>
<dbReference type="InterPro" id="IPR011059">
    <property type="entry name" value="Metal-dep_hydrolase_composite"/>
</dbReference>
<feature type="binding site" evidence="4">
    <location>
        <position position="65"/>
    </location>
    <ligand>
        <name>Zn(2+)</name>
        <dbReference type="ChEBI" id="CHEBI:29105"/>
    </ligand>
</feature>
<comment type="similarity">
    <text evidence="4">Belongs to the metallo-dependent hydrolases superfamily. MTA/SAH deaminase family.</text>
</comment>
<feature type="binding site" evidence="4">
    <location>
        <position position="209"/>
    </location>
    <ligand>
        <name>Zn(2+)</name>
        <dbReference type="ChEBI" id="CHEBI:29105"/>
    </ligand>
</feature>
<dbReference type="InterPro" id="IPR050287">
    <property type="entry name" value="MTA/SAH_deaminase"/>
</dbReference>
<feature type="binding site" evidence="4">
    <location>
        <position position="182"/>
    </location>
    <ligand>
        <name>substrate</name>
    </ligand>
</feature>
<dbReference type="EC" id="3.5.4.28" evidence="4"/>
<keyword evidence="1 4" id="KW-0479">Metal-binding</keyword>
<comment type="miscellaneous">
    <text evidence="4">SAH is a product of SAM methyltransferases and is known to be a feedback inhibitor of these enzymes. As a result of this inhibition, organisms have evolved efficient enzymes to metabolize SAH via different pathways. The pathway found in methanogens differs from the canonical pathway, it uses the deamination of S-adenosyl-L-homocysteine to form S-inosyl-L-homocysteine for the regeneration of SAM from S-adenosyl-L-homocysteine. 5'-deoxyadenosine is a radical SAM enzyme reaction product which strongly inhibits radical SAM enzymes. A pathway for removing this product must be present in methanogens where the MTA/SAH nucleosidase which normally metabolizes this compound is absent.</text>
</comment>
<dbReference type="PANTHER" id="PTHR43794:SF11">
    <property type="entry name" value="AMIDOHYDROLASE-RELATED DOMAIN-CONTAINING PROTEIN"/>
    <property type="match status" value="1"/>
</dbReference>
<dbReference type="GO" id="GO:0090614">
    <property type="term" value="F:5'-methylthioadenosine deaminase activity"/>
    <property type="evidence" value="ECO:0007669"/>
    <property type="project" value="UniProtKB-EC"/>
</dbReference>
<dbReference type="EC" id="3.5.4.4" evidence="4"/>
<protein>
    <recommendedName>
        <fullName evidence="4">5'-deoxyadenosine deaminase</fullName>
        <shortName evidence="4">5'-dA deaminase</shortName>
        <ecNumber evidence="4">3.5.4.41</ecNumber>
    </recommendedName>
    <alternativeName>
        <fullName evidence="4">5'-methylthioadenosine deaminase</fullName>
        <shortName evidence="4">MTA deaminase</shortName>
        <ecNumber evidence="4">3.5.4.31</ecNumber>
    </alternativeName>
    <alternativeName>
        <fullName evidence="4">Adenosine deaminase</fullName>
        <ecNumber evidence="4">3.5.4.4</ecNumber>
    </alternativeName>
    <alternativeName>
        <fullName evidence="4">S-adenosylhomocysteine deaminase</fullName>
        <shortName evidence="4">SAH deaminase</shortName>
        <ecNumber evidence="4">3.5.4.28</ecNumber>
    </alternativeName>
</protein>
<dbReference type="GO" id="GO:0090613">
    <property type="term" value="F:5'-deoxyadenosine deaminase activity"/>
    <property type="evidence" value="ECO:0007669"/>
    <property type="project" value="UniProtKB-UniRule"/>
</dbReference>
<sequence length="429" mass="46765">MADLVIKRGTVLTMNGEIIKNGVVVVDNGLITFVGKDTKVKVKADKIIDAKGCAVMPGLVNAHTHLPMTLLRGYADGLPYREWTEKIRKAEMKLTPEFIKAGASLGILEMIKSGTTSFADMYIHMDEVAKVVEETSIRASLGYGMIEGLNEDSETKLKNREKFVKKWNGAANGRITTMYAPHSAASCSKEFLIKVKELARKDGARIHIHVLETEDELKLMKKSYGMCSINLLNNINMLGPNVLAAHCIWLSDDDIEILKNKQVNVVHCPTSNMALGAGLARVPEMLEIGINVALGTDGAASGRSLDMWKEMRAAMLLHKLKDPRVIQAQKVLEMATVNGARALGINAGVLKAGCLADIIIVDLRKPQFISSNIPAALLNGASGCDVRTVIVDGKVLMEDHFVTVINEKNVIDEGMDAILRLESECDQSC</sequence>
<dbReference type="FunFam" id="3.20.20.140:FF:000014">
    <property type="entry name" value="5-methylthioadenosine/S-adenosylhomocysteine deaminase"/>
    <property type="match status" value="1"/>
</dbReference>
<dbReference type="HAMAP" id="MF_01281">
    <property type="entry name" value="MTA_SAH_deamin"/>
    <property type="match status" value="1"/>
</dbReference>
<comment type="caution">
    <text evidence="4">Lacks conserved residue(s) required for the propagation of feature annotation.</text>
</comment>
<evidence type="ECO:0000313" key="6">
    <source>
        <dbReference type="EMBL" id="KPQ41781.1"/>
    </source>
</evidence>
<evidence type="ECO:0000256" key="2">
    <source>
        <dbReference type="ARBA" id="ARBA00022801"/>
    </source>
</evidence>
<comment type="catalytic activity">
    <reaction evidence="4">
        <text>S-adenosyl-L-homocysteine + H2O + H(+) = S-inosyl-L-homocysteine + NH4(+)</text>
        <dbReference type="Rhea" id="RHEA:20716"/>
        <dbReference type="ChEBI" id="CHEBI:15377"/>
        <dbReference type="ChEBI" id="CHEBI:15378"/>
        <dbReference type="ChEBI" id="CHEBI:28938"/>
        <dbReference type="ChEBI" id="CHEBI:57856"/>
        <dbReference type="ChEBI" id="CHEBI:57985"/>
        <dbReference type="EC" id="3.5.4.28"/>
    </reaction>
</comment>
<comment type="subunit">
    <text evidence="4">Homotetramer.</text>
</comment>
<dbReference type="Pfam" id="PF01979">
    <property type="entry name" value="Amidohydro_1"/>
    <property type="match status" value="1"/>
</dbReference>
<dbReference type="GO" id="GO:0050270">
    <property type="term" value="F:S-adenosylhomocysteine deaminase activity"/>
    <property type="evidence" value="ECO:0007669"/>
    <property type="project" value="UniProtKB-EC"/>
</dbReference>
<evidence type="ECO:0000256" key="4">
    <source>
        <dbReference type="HAMAP-Rule" id="MF_01281"/>
    </source>
</evidence>
<evidence type="ECO:0000256" key="1">
    <source>
        <dbReference type="ARBA" id="ARBA00022723"/>
    </source>
</evidence>
<dbReference type="PANTHER" id="PTHR43794">
    <property type="entry name" value="AMINOHYDROLASE SSNA-RELATED"/>
    <property type="match status" value="1"/>
</dbReference>
<comment type="function">
    <text evidence="4">Catalyzes the deamination of three SAM-derived enzymatic products, namely 5'-deoxyadenosine, S-adenosyl-L-homocysteine, and 5'-methylthioadenosine, to produce the inosine analogs. Can also deaminate adenosine. The preferred substrate for this enzyme is 5'-deoxyadenosine, but all these substrates are efficiently deaminated. Likely functions in a S-adenosyl-L-methionine (SAM) recycling pathway from S-adenosyl-L-homocysteine (SAH) produced from SAM-dependent methylation reactions. May also be involved in the recycling of 5'-deoxyadenosine, whereupon the 5'-deoxyribose moiety of 5'-deoxyinosine is further metabolized to deoxyhexoses used for the biosynthesis of aromatic amino acids in methanogens.</text>
</comment>
<comment type="pathway">
    <text evidence="4">Amino-acid biosynthesis; S-adenosyl-L-methionine biosynthesis.</text>
</comment>
<feature type="domain" description="Amidohydrolase-related" evidence="5">
    <location>
        <begin position="55"/>
        <end position="395"/>
    </location>
</feature>
<name>A0A0P8ACG6_9EURY</name>
<evidence type="ECO:0000259" key="5">
    <source>
        <dbReference type="Pfam" id="PF01979"/>
    </source>
</evidence>
<evidence type="ECO:0000313" key="7">
    <source>
        <dbReference type="Proteomes" id="UP000050360"/>
    </source>
</evidence>
<evidence type="ECO:0000256" key="3">
    <source>
        <dbReference type="ARBA" id="ARBA00022833"/>
    </source>
</evidence>
<dbReference type="AlphaFoldDB" id="A0A0P8ACG6"/>
<feature type="binding site" evidence="4">
    <location>
        <position position="297"/>
    </location>
    <ligand>
        <name>substrate</name>
    </ligand>
</feature>
<dbReference type="Proteomes" id="UP000050360">
    <property type="component" value="Unassembled WGS sequence"/>
</dbReference>
<feature type="binding site" evidence="4">
    <location>
        <position position="91"/>
    </location>
    <ligand>
        <name>substrate</name>
    </ligand>
</feature>
<reference evidence="6 7" key="1">
    <citation type="submission" date="2015-09" db="EMBL/GenBank/DDBJ databases">
        <title>A metagenomics-based metabolic model of nitrate-dependent anaerobic oxidation of methane by Methanoperedens-like archaea.</title>
        <authorList>
            <person name="Arshad A."/>
            <person name="Speth D.R."/>
            <person name="De Graaf R.M."/>
            <person name="Op Den Camp H.J."/>
            <person name="Jetten M.S."/>
            <person name="Welte C.U."/>
        </authorList>
    </citation>
    <scope>NUCLEOTIDE SEQUENCE [LARGE SCALE GENOMIC DNA]</scope>
</reference>
<comment type="catalytic activity">
    <reaction evidence="4">
        <text>adenosine + H2O + H(+) = inosine + NH4(+)</text>
        <dbReference type="Rhea" id="RHEA:24408"/>
        <dbReference type="ChEBI" id="CHEBI:15377"/>
        <dbReference type="ChEBI" id="CHEBI:15378"/>
        <dbReference type="ChEBI" id="CHEBI:16335"/>
        <dbReference type="ChEBI" id="CHEBI:17596"/>
        <dbReference type="ChEBI" id="CHEBI:28938"/>
        <dbReference type="EC" id="3.5.4.4"/>
    </reaction>
</comment>
<comment type="cofactor">
    <cofactor evidence="4">
        <name>Zn(2+)</name>
        <dbReference type="ChEBI" id="CHEBI:29105"/>
    </cofactor>
    <text evidence="4">Binds 1 zinc ion per subunit.</text>
</comment>
<comment type="catalytic activity">
    <reaction evidence="4">
        <text>S-methyl-5'-thioadenosine + H2O + H(+) = S-methyl-5'-thioinosine + NH4(+)</text>
        <dbReference type="Rhea" id="RHEA:25025"/>
        <dbReference type="ChEBI" id="CHEBI:15377"/>
        <dbReference type="ChEBI" id="CHEBI:15378"/>
        <dbReference type="ChEBI" id="CHEBI:17509"/>
        <dbReference type="ChEBI" id="CHEBI:28938"/>
        <dbReference type="ChEBI" id="CHEBI:48595"/>
        <dbReference type="EC" id="3.5.4.31"/>
    </reaction>
</comment>
<comment type="caution">
    <text evidence="6">The sequence shown here is derived from an EMBL/GenBank/DDBJ whole genome shotgun (WGS) entry which is preliminary data.</text>
</comment>
<dbReference type="PATRIC" id="fig|1719120.3.peg.3987"/>
<keyword evidence="2 4" id="KW-0378">Hydrolase</keyword>
<dbReference type="SUPFAM" id="SSF51338">
    <property type="entry name" value="Composite domain of metallo-dependent hydrolases"/>
    <property type="match status" value="1"/>
</dbReference>
<dbReference type="InterPro" id="IPR006680">
    <property type="entry name" value="Amidohydro-rel"/>
</dbReference>
<dbReference type="GO" id="GO:0006556">
    <property type="term" value="P:S-adenosylmethionine biosynthetic process"/>
    <property type="evidence" value="ECO:0007669"/>
    <property type="project" value="UniProtKB-UniRule"/>
</dbReference>
<dbReference type="SUPFAM" id="SSF51556">
    <property type="entry name" value="Metallo-dependent hydrolases"/>
    <property type="match status" value="1"/>
</dbReference>
<organism evidence="6 7">
    <name type="scientific">Candidatus Methanoperedens nitratireducens</name>
    <dbReference type="NCBI Taxonomy" id="1392998"/>
    <lineage>
        <taxon>Archaea</taxon>
        <taxon>Methanobacteriati</taxon>
        <taxon>Methanobacteriota</taxon>
        <taxon>Stenosarchaea group</taxon>
        <taxon>Methanomicrobia</taxon>
        <taxon>Methanosarcinales</taxon>
        <taxon>ANME-2 cluster</taxon>
        <taxon>Candidatus Methanoperedentaceae</taxon>
        <taxon>Candidatus Methanoperedens</taxon>
    </lineage>
</organism>
<dbReference type="InterPro" id="IPR023512">
    <property type="entry name" value="Deaminase_MtaD/DadD"/>
</dbReference>
<feature type="binding site" evidence="4">
    <location>
        <position position="212"/>
    </location>
    <ligand>
        <name>substrate</name>
    </ligand>
</feature>
<dbReference type="EMBL" id="LKCM01000305">
    <property type="protein sequence ID" value="KPQ41781.1"/>
    <property type="molecule type" value="Genomic_DNA"/>
</dbReference>
<keyword evidence="3 4" id="KW-0862">Zinc</keyword>
<dbReference type="EC" id="3.5.4.41" evidence="4"/>
<feature type="binding site" evidence="4">
    <location>
        <position position="63"/>
    </location>
    <ligand>
        <name>Zn(2+)</name>
        <dbReference type="ChEBI" id="CHEBI:29105"/>
    </ligand>
</feature>
<dbReference type="EC" id="3.5.4.31" evidence="4"/>